<organism evidence="1 2">
    <name type="scientific">Panagrellus redivivus</name>
    <name type="common">Microworm</name>
    <dbReference type="NCBI Taxonomy" id="6233"/>
    <lineage>
        <taxon>Eukaryota</taxon>
        <taxon>Metazoa</taxon>
        <taxon>Ecdysozoa</taxon>
        <taxon>Nematoda</taxon>
        <taxon>Chromadorea</taxon>
        <taxon>Rhabditida</taxon>
        <taxon>Tylenchina</taxon>
        <taxon>Panagrolaimomorpha</taxon>
        <taxon>Panagrolaimoidea</taxon>
        <taxon>Panagrolaimidae</taxon>
        <taxon>Panagrellus</taxon>
    </lineage>
</organism>
<proteinExistence type="predicted"/>
<reference evidence="1" key="1">
    <citation type="journal article" date="2013" name="Genetics">
        <title>The draft genome and transcriptome of Panagrellus redivivus are shaped by the harsh demands of a free-living lifestyle.</title>
        <authorList>
            <person name="Srinivasan J."/>
            <person name="Dillman A.R."/>
            <person name="Macchietto M.G."/>
            <person name="Heikkinen L."/>
            <person name="Lakso M."/>
            <person name="Fracchia K.M."/>
            <person name="Antoshechkin I."/>
            <person name="Mortazavi A."/>
            <person name="Wong G."/>
            <person name="Sternberg P.W."/>
        </authorList>
    </citation>
    <scope>NUCLEOTIDE SEQUENCE [LARGE SCALE GENOMIC DNA]</scope>
    <source>
        <strain evidence="1">MT8872</strain>
    </source>
</reference>
<evidence type="ECO:0000313" key="2">
    <source>
        <dbReference type="WBParaSite" id="Pan_g11940.t1"/>
    </source>
</evidence>
<dbReference type="WBParaSite" id="Pan_g11940.t1">
    <property type="protein sequence ID" value="Pan_g11940.t1"/>
    <property type="gene ID" value="Pan_g11940"/>
</dbReference>
<name>A0A7E4URC6_PANRE</name>
<evidence type="ECO:0000313" key="1">
    <source>
        <dbReference type="Proteomes" id="UP000492821"/>
    </source>
</evidence>
<dbReference type="Proteomes" id="UP000492821">
    <property type="component" value="Unassembled WGS sequence"/>
</dbReference>
<accession>A0A7E4URC6</accession>
<keyword evidence="1" id="KW-1185">Reference proteome</keyword>
<reference evidence="2" key="2">
    <citation type="submission" date="2020-10" db="UniProtKB">
        <authorList>
            <consortium name="WormBaseParasite"/>
        </authorList>
    </citation>
    <scope>IDENTIFICATION</scope>
</reference>
<sequence>MIKTQFVPNDDAIIEPCPSSLAGCQPQSSHASISRARCPSTGQTVTHSRSCPIEFANAAISRLARRPG</sequence>
<dbReference type="AlphaFoldDB" id="A0A7E4URC6"/>
<protein>
    <submittedName>
        <fullName evidence="2">Kazal-like domain-containing protein</fullName>
    </submittedName>
</protein>